<evidence type="ECO:0000313" key="1">
    <source>
        <dbReference type="EMBL" id="AAT90301.1"/>
    </source>
</evidence>
<dbReference type="EMBL" id="AY671989">
    <property type="protein sequence ID" value="AAT90301.1"/>
    <property type="molecule type" value="Genomic_DNA"/>
</dbReference>
<protein>
    <submittedName>
        <fullName evidence="1">Uncharacterized protein</fullName>
    </submittedName>
</protein>
<reference evidence="1" key="1">
    <citation type="journal article" date="2005" name="Appl. Environ. Microbiol.">
        <title>Roseobacter-like bacteria in red and mediterranean sea aerobic anoxygenic photosynthetic populations.</title>
        <authorList>
            <person name="Oz A."/>
            <person name="Sabehi G."/>
            <person name="Koblizek M."/>
            <person name="Massana R."/>
            <person name="Beja O."/>
        </authorList>
    </citation>
    <scope>NUCLEOTIDE SEQUENCE</scope>
</reference>
<name>Q6BA70_9PROT</name>
<accession>Q6BA70</accession>
<organism evidence="1">
    <name type="scientific">uncultured proteobacterium eBACred25D05</name>
    <dbReference type="NCBI Taxonomy" id="287841"/>
    <lineage>
        <taxon>Bacteria</taxon>
        <taxon>Pseudomonadati</taxon>
        <taxon>Pseudomonadota</taxon>
        <taxon>environmental samples</taxon>
    </lineage>
</organism>
<dbReference type="AlphaFoldDB" id="Q6BA70"/>
<proteinExistence type="predicted"/>
<sequence length="128" mass="15346">MKYEILDKEELDASVGFYQAYFYGNGERSLLLSHLETWPSHANWLVAEILFFLKNHDQDSRWPNVGIGYDIRDDQIWMYFTTGIDENNTYYDEYTEENYPDRVTDIANFMNIDPFLIEVIINYKMQQT</sequence>